<organism evidence="3 4">
    <name type="scientific">Nocardioides fonticola</name>
    <dbReference type="NCBI Taxonomy" id="450363"/>
    <lineage>
        <taxon>Bacteria</taxon>
        <taxon>Bacillati</taxon>
        <taxon>Actinomycetota</taxon>
        <taxon>Actinomycetes</taxon>
        <taxon>Propionibacteriales</taxon>
        <taxon>Nocardioidaceae</taxon>
        <taxon>Nocardioides</taxon>
    </lineage>
</organism>
<protein>
    <submittedName>
        <fullName evidence="3">TadG family pilus assembly protein</fullName>
    </submittedName>
</protein>
<evidence type="ECO:0000259" key="2">
    <source>
        <dbReference type="Pfam" id="PF13400"/>
    </source>
</evidence>
<reference evidence="4" key="1">
    <citation type="journal article" date="2019" name="Int. J. Syst. Evol. Microbiol.">
        <title>The Global Catalogue of Microorganisms (GCM) 10K type strain sequencing project: providing services to taxonomists for standard genome sequencing and annotation.</title>
        <authorList>
            <consortium name="The Broad Institute Genomics Platform"/>
            <consortium name="The Broad Institute Genome Sequencing Center for Infectious Disease"/>
            <person name="Wu L."/>
            <person name="Ma J."/>
        </authorList>
    </citation>
    <scope>NUCLEOTIDE SEQUENCE [LARGE SCALE GENOMIC DNA]</scope>
    <source>
        <strain evidence="4">JCM 16703</strain>
    </source>
</reference>
<gene>
    <name evidence="3" type="ORF">GCM10022215_41470</name>
</gene>
<accession>A0ABP7Y1Z6</accession>
<keyword evidence="1" id="KW-0812">Transmembrane</keyword>
<dbReference type="EMBL" id="BAAAZH010000035">
    <property type="protein sequence ID" value="GAA4129222.1"/>
    <property type="molecule type" value="Genomic_DNA"/>
</dbReference>
<proteinExistence type="predicted"/>
<dbReference type="RefSeq" id="WP_344735439.1">
    <property type="nucleotide sequence ID" value="NZ_BAAAZH010000035.1"/>
</dbReference>
<dbReference type="Proteomes" id="UP001501495">
    <property type="component" value="Unassembled WGS sequence"/>
</dbReference>
<evidence type="ECO:0000313" key="4">
    <source>
        <dbReference type="Proteomes" id="UP001501495"/>
    </source>
</evidence>
<evidence type="ECO:0000256" key="1">
    <source>
        <dbReference type="SAM" id="Phobius"/>
    </source>
</evidence>
<keyword evidence="4" id="KW-1185">Reference proteome</keyword>
<keyword evidence="1" id="KW-1133">Transmembrane helix</keyword>
<feature type="transmembrane region" description="Helical" evidence="1">
    <location>
        <begin position="20"/>
        <end position="39"/>
    </location>
</feature>
<evidence type="ECO:0000313" key="3">
    <source>
        <dbReference type="EMBL" id="GAA4129222.1"/>
    </source>
</evidence>
<feature type="domain" description="Putative Flp pilus-assembly TadG-like N-terminal" evidence="2">
    <location>
        <begin position="18"/>
        <end position="60"/>
    </location>
</feature>
<sequence>MDRRPPRALRRRRADERGAVVPIVAILIGLLVTVTAFTVDLGQQRVARTDMQSLSDLVALDTSRLLGGQTTASVLTDSAFKSSVMASVNRNAKTFGATPKVKVEVGTYDGTNFTTSGSLTYTAGGQAVGNVVITSAEDVPSAAKVTSGTTVGFAFVPGSGAANRSAIAVTDSSACYEVGSYAAAVNSNNSALLGPLLGTLNSNLNLTAAGYQGLANTAIKLSDLAVALGVGSVDQLATASVTYRNFYAALAQVLTQNGQTANVSLLNTLSASASATAQVAISNIIALGVGSNAAIKATANLLDLISASAFLANGQNLINLPLSASIPGLASVSTKVKLIQNISKYCGRVGTQETTATPAGTSQVEVSLGATVSGTTVTIPLVGTVSVGSPANQPVSLLVQGAPTYASLTSVGCQTPTNSVQSATFDMTNGLLTETLTVPLSVSGTVSLLGIGLVNVAITTNIVVTTTISPTATTYTITVPPQSFDTVYSTGTTSLTLGNTVAKTGTVVTAKILGIPITLSTAAIDSILDPVVSSVVQPIISGLNSALISPLLNLLGIRVGGADMILDSNPALSCSVPALRK</sequence>
<dbReference type="Pfam" id="PF13400">
    <property type="entry name" value="Tad"/>
    <property type="match status" value="1"/>
</dbReference>
<dbReference type="InterPro" id="IPR028087">
    <property type="entry name" value="Tad_N"/>
</dbReference>
<name>A0ABP7Y1Z6_9ACTN</name>
<keyword evidence="1" id="KW-0472">Membrane</keyword>
<comment type="caution">
    <text evidence="3">The sequence shown here is derived from an EMBL/GenBank/DDBJ whole genome shotgun (WGS) entry which is preliminary data.</text>
</comment>